<evidence type="ECO:0000256" key="10">
    <source>
        <dbReference type="RuleBase" id="RU361115"/>
    </source>
</evidence>
<gene>
    <name evidence="11" type="ORF">IPOD504_LOCUS5157</name>
</gene>
<feature type="transmembrane region" description="Helical" evidence="10">
    <location>
        <begin position="238"/>
        <end position="259"/>
    </location>
</feature>
<keyword evidence="7 10" id="KW-0443">Lipid metabolism</keyword>
<keyword evidence="2 10" id="KW-0444">Lipid biosynthesis</keyword>
<keyword evidence="3 10" id="KW-0808">Transferase</keyword>
<dbReference type="PANTHER" id="PTHR11157">
    <property type="entry name" value="FATTY ACID ACYL TRANSFERASE-RELATED"/>
    <property type="match status" value="1"/>
</dbReference>
<dbReference type="PROSITE" id="PS01188">
    <property type="entry name" value="ELO"/>
    <property type="match status" value="1"/>
</dbReference>
<evidence type="ECO:0000256" key="5">
    <source>
        <dbReference type="ARBA" id="ARBA00022832"/>
    </source>
</evidence>
<keyword evidence="12" id="KW-1185">Reference proteome</keyword>
<evidence type="ECO:0000256" key="7">
    <source>
        <dbReference type="ARBA" id="ARBA00023098"/>
    </source>
</evidence>
<accession>A0ABN8I519</accession>
<dbReference type="Proteomes" id="UP000837857">
    <property type="component" value="Chromosome 16"/>
</dbReference>
<dbReference type="InterPro" id="IPR002076">
    <property type="entry name" value="ELO_fam"/>
</dbReference>
<reference evidence="11" key="1">
    <citation type="submission" date="2022-03" db="EMBL/GenBank/DDBJ databases">
        <authorList>
            <person name="Martin H S."/>
        </authorList>
    </citation>
    <scope>NUCLEOTIDE SEQUENCE</scope>
</reference>
<comment type="similarity">
    <text evidence="10">Belongs to the ELO family.</text>
</comment>
<sequence>MALILKGAVKLYYYLNEEIAESMTQDWPLMRTPWPGLAILAIYLLAVFRWLPDYMKNRPAYDLRKTIAIYNVIQILYCFYVAYQSLKLGWLKRYKIVCEPVGDGPESVEYAWKVCYTYFLIKIIDLLDTVFFVLRKKQNQVTFLHVYHHFGMVAVAWGMVKWVPGGHMTLLVPVNSVVHIVMYTYYLLTTWDESYKKSLWWKKHVTQIQIVQFTILLIHFFVLVVANDCSIPRQPAYILIPQNLFMVILFGDFYYRTYVKPKKNISKKK</sequence>
<keyword evidence="9 10" id="KW-0275">Fatty acid biosynthesis</keyword>
<evidence type="ECO:0000313" key="11">
    <source>
        <dbReference type="EMBL" id="CAH2045625.1"/>
    </source>
</evidence>
<feature type="transmembrane region" description="Helical" evidence="10">
    <location>
        <begin position="170"/>
        <end position="188"/>
    </location>
</feature>
<keyword evidence="6 10" id="KW-1133">Transmembrane helix</keyword>
<protein>
    <recommendedName>
        <fullName evidence="10">Elongation of very long chain fatty acids protein</fullName>
        <ecNumber evidence="10">2.3.1.199</ecNumber>
    </recommendedName>
    <alternativeName>
        <fullName evidence="10">Very-long-chain 3-oxoacyl-CoA synthase</fullName>
    </alternativeName>
</protein>
<dbReference type="InterPro" id="IPR030457">
    <property type="entry name" value="ELO_CS"/>
</dbReference>
<keyword evidence="4 10" id="KW-0812">Transmembrane</keyword>
<name>A0ABN8I519_9NEOP</name>
<organism evidence="11 12">
    <name type="scientific">Iphiclides podalirius</name>
    <name type="common">scarce swallowtail</name>
    <dbReference type="NCBI Taxonomy" id="110791"/>
    <lineage>
        <taxon>Eukaryota</taxon>
        <taxon>Metazoa</taxon>
        <taxon>Ecdysozoa</taxon>
        <taxon>Arthropoda</taxon>
        <taxon>Hexapoda</taxon>
        <taxon>Insecta</taxon>
        <taxon>Pterygota</taxon>
        <taxon>Neoptera</taxon>
        <taxon>Endopterygota</taxon>
        <taxon>Lepidoptera</taxon>
        <taxon>Glossata</taxon>
        <taxon>Ditrysia</taxon>
        <taxon>Papilionoidea</taxon>
        <taxon>Papilionidae</taxon>
        <taxon>Papilioninae</taxon>
        <taxon>Iphiclides</taxon>
    </lineage>
</organism>
<evidence type="ECO:0000256" key="2">
    <source>
        <dbReference type="ARBA" id="ARBA00022516"/>
    </source>
</evidence>
<dbReference type="EMBL" id="OW152828">
    <property type="protein sequence ID" value="CAH2045625.1"/>
    <property type="molecule type" value="Genomic_DNA"/>
</dbReference>
<feature type="transmembrane region" description="Helical" evidence="10">
    <location>
        <begin position="146"/>
        <end position="164"/>
    </location>
</feature>
<comment type="subcellular location">
    <subcellularLocation>
        <location evidence="1">Membrane</location>
        <topology evidence="1">Multi-pass membrane protein</topology>
    </subcellularLocation>
</comment>
<feature type="non-terminal residue" evidence="11">
    <location>
        <position position="1"/>
    </location>
</feature>
<evidence type="ECO:0000256" key="8">
    <source>
        <dbReference type="ARBA" id="ARBA00023136"/>
    </source>
</evidence>
<comment type="catalytic activity">
    <reaction evidence="10">
        <text>a very-long-chain acyl-CoA + malonyl-CoA + H(+) = a very-long-chain 3-oxoacyl-CoA + CO2 + CoA</text>
        <dbReference type="Rhea" id="RHEA:32727"/>
        <dbReference type="ChEBI" id="CHEBI:15378"/>
        <dbReference type="ChEBI" id="CHEBI:16526"/>
        <dbReference type="ChEBI" id="CHEBI:57287"/>
        <dbReference type="ChEBI" id="CHEBI:57384"/>
        <dbReference type="ChEBI" id="CHEBI:90725"/>
        <dbReference type="ChEBI" id="CHEBI:90736"/>
        <dbReference type="EC" id="2.3.1.199"/>
    </reaction>
</comment>
<evidence type="ECO:0000256" key="1">
    <source>
        <dbReference type="ARBA" id="ARBA00004141"/>
    </source>
</evidence>
<keyword evidence="8 10" id="KW-0472">Membrane</keyword>
<feature type="transmembrane region" description="Helical" evidence="10">
    <location>
        <begin position="33"/>
        <end position="51"/>
    </location>
</feature>
<feature type="transmembrane region" description="Helical" evidence="10">
    <location>
        <begin position="208"/>
        <end position="226"/>
    </location>
</feature>
<evidence type="ECO:0000256" key="4">
    <source>
        <dbReference type="ARBA" id="ARBA00022692"/>
    </source>
</evidence>
<evidence type="ECO:0000256" key="6">
    <source>
        <dbReference type="ARBA" id="ARBA00022989"/>
    </source>
</evidence>
<evidence type="ECO:0000256" key="9">
    <source>
        <dbReference type="ARBA" id="ARBA00023160"/>
    </source>
</evidence>
<evidence type="ECO:0000256" key="3">
    <source>
        <dbReference type="ARBA" id="ARBA00022679"/>
    </source>
</evidence>
<dbReference type="EC" id="2.3.1.199" evidence="10"/>
<dbReference type="PANTHER" id="PTHR11157:SF164">
    <property type="entry name" value="ELONGATION OF VERY LONG CHAIN FATTY ACIDS PROTEIN"/>
    <property type="match status" value="1"/>
</dbReference>
<dbReference type="Pfam" id="PF01151">
    <property type="entry name" value="ELO"/>
    <property type="match status" value="1"/>
</dbReference>
<feature type="transmembrane region" description="Helical" evidence="10">
    <location>
        <begin position="63"/>
        <end position="83"/>
    </location>
</feature>
<proteinExistence type="inferred from homology"/>
<keyword evidence="5 10" id="KW-0276">Fatty acid metabolism</keyword>
<evidence type="ECO:0000313" key="12">
    <source>
        <dbReference type="Proteomes" id="UP000837857"/>
    </source>
</evidence>